<dbReference type="AlphaFoldDB" id="A0A3N1XCY7"/>
<dbReference type="InterPro" id="IPR027417">
    <property type="entry name" value="P-loop_NTPase"/>
</dbReference>
<feature type="domain" description="ABC transporter" evidence="4">
    <location>
        <begin position="2"/>
        <end position="233"/>
    </location>
</feature>
<dbReference type="EMBL" id="RJVG01000012">
    <property type="protein sequence ID" value="ROR23991.1"/>
    <property type="molecule type" value="Genomic_DNA"/>
</dbReference>
<dbReference type="Proteomes" id="UP000273083">
    <property type="component" value="Unassembled WGS sequence"/>
</dbReference>
<name>A0A3N1XCY7_9FIRM</name>
<evidence type="ECO:0000256" key="2">
    <source>
        <dbReference type="ARBA" id="ARBA00022741"/>
    </source>
</evidence>
<accession>A0A3N1XCY7</accession>
<dbReference type="GO" id="GO:0016887">
    <property type="term" value="F:ATP hydrolysis activity"/>
    <property type="evidence" value="ECO:0007669"/>
    <property type="project" value="InterPro"/>
</dbReference>
<gene>
    <name evidence="5" type="ORF">EDD66_112122</name>
</gene>
<evidence type="ECO:0000313" key="6">
    <source>
        <dbReference type="Proteomes" id="UP000273083"/>
    </source>
</evidence>
<organism evidence="5 6">
    <name type="scientific">Mobilisporobacter senegalensis</name>
    <dbReference type="NCBI Taxonomy" id="1329262"/>
    <lineage>
        <taxon>Bacteria</taxon>
        <taxon>Bacillati</taxon>
        <taxon>Bacillota</taxon>
        <taxon>Clostridia</taxon>
        <taxon>Lachnospirales</taxon>
        <taxon>Lachnospiraceae</taxon>
        <taxon>Mobilisporobacter</taxon>
    </lineage>
</organism>
<dbReference type="GO" id="GO:0005524">
    <property type="term" value="F:ATP binding"/>
    <property type="evidence" value="ECO:0007669"/>
    <property type="project" value="UniProtKB-KW"/>
</dbReference>
<reference evidence="5 6" key="1">
    <citation type="submission" date="2018-11" db="EMBL/GenBank/DDBJ databases">
        <title>Genomic Encyclopedia of Type Strains, Phase IV (KMG-IV): sequencing the most valuable type-strain genomes for metagenomic binning, comparative biology and taxonomic classification.</title>
        <authorList>
            <person name="Goeker M."/>
        </authorList>
    </citation>
    <scope>NUCLEOTIDE SEQUENCE [LARGE SCALE GENOMIC DNA]</scope>
    <source>
        <strain evidence="5 6">DSM 26537</strain>
    </source>
</reference>
<dbReference type="SUPFAM" id="SSF52540">
    <property type="entry name" value="P-loop containing nucleoside triphosphate hydrolases"/>
    <property type="match status" value="1"/>
</dbReference>
<dbReference type="PROSITE" id="PS50893">
    <property type="entry name" value="ABC_TRANSPORTER_2"/>
    <property type="match status" value="1"/>
</dbReference>
<dbReference type="CDD" id="cd03230">
    <property type="entry name" value="ABC_DR_subfamily_A"/>
    <property type="match status" value="1"/>
</dbReference>
<dbReference type="InterPro" id="IPR003593">
    <property type="entry name" value="AAA+_ATPase"/>
</dbReference>
<protein>
    <submittedName>
        <fullName evidence="5">ABC-2 type transport system ATP-binding protein</fullName>
    </submittedName>
</protein>
<dbReference type="Gene3D" id="3.40.50.300">
    <property type="entry name" value="P-loop containing nucleotide triphosphate hydrolases"/>
    <property type="match status" value="1"/>
</dbReference>
<dbReference type="InterPro" id="IPR003439">
    <property type="entry name" value="ABC_transporter-like_ATP-bd"/>
</dbReference>
<keyword evidence="2" id="KW-0547">Nucleotide-binding</keyword>
<dbReference type="SMART" id="SM00382">
    <property type="entry name" value="AAA"/>
    <property type="match status" value="1"/>
</dbReference>
<evidence type="ECO:0000256" key="1">
    <source>
        <dbReference type="ARBA" id="ARBA00022448"/>
    </source>
</evidence>
<dbReference type="PANTHER" id="PTHR42939:SF1">
    <property type="entry name" value="ABC TRANSPORTER ATP-BINDING PROTEIN ALBC-RELATED"/>
    <property type="match status" value="1"/>
</dbReference>
<evidence type="ECO:0000259" key="4">
    <source>
        <dbReference type="PROSITE" id="PS50893"/>
    </source>
</evidence>
<keyword evidence="6" id="KW-1185">Reference proteome</keyword>
<dbReference type="PANTHER" id="PTHR42939">
    <property type="entry name" value="ABC TRANSPORTER ATP-BINDING PROTEIN ALBC-RELATED"/>
    <property type="match status" value="1"/>
</dbReference>
<sequence length="241" mass="26410">MLIINNFSKTYKGGKKAVDNISLQVKAGDIFGFIGHNGAGKSTTIKAVVGVLDYEEGEILVDGHSIKKEPVICKKVIAYIPDNPDLYEHLTGIQYLNFIADIFGISAAAREEKIKKYADAFEITGNLGDLVSSYSHGMKQKLAIISAVIHDPKLLVLDEPFVGLDPKAAVVLKKIMYELCACGSAIFFSTHMLDVAEKLCNKVAMIHHGKIAFAGTMEEMLKEKEGGSLEEIFMEVLKQEK</sequence>
<keyword evidence="3 5" id="KW-0067">ATP-binding</keyword>
<evidence type="ECO:0000256" key="3">
    <source>
        <dbReference type="ARBA" id="ARBA00022840"/>
    </source>
</evidence>
<dbReference type="InterPro" id="IPR051782">
    <property type="entry name" value="ABC_Transporter_VariousFunc"/>
</dbReference>
<dbReference type="InterPro" id="IPR017871">
    <property type="entry name" value="ABC_transporter-like_CS"/>
</dbReference>
<dbReference type="PROSITE" id="PS00211">
    <property type="entry name" value="ABC_TRANSPORTER_1"/>
    <property type="match status" value="1"/>
</dbReference>
<comment type="caution">
    <text evidence="5">The sequence shown here is derived from an EMBL/GenBank/DDBJ whole genome shotgun (WGS) entry which is preliminary data.</text>
</comment>
<proteinExistence type="predicted"/>
<keyword evidence="1" id="KW-0813">Transport</keyword>
<evidence type="ECO:0000313" key="5">
    <source>
        <dbReference type="EMBL" id="ROR23991.1"/>
    </source>
</evidence>
<dbReference type="OrthoDB" id="9775135at2"/>
<dbReference type="RefSeq" id="WP_123610601.1">
    <property type="nucleotide sequence ID" value="NZ_RJVG01000012.1"/>
</dbReference>
<dbReference type="Pfam" id="PF00005">
    <property type="entry name" value="ABC_tran"/>
    <property type="match status" value="1"/>
</dbReference>